<dbReference type="InterPro" id="IPR032675">
    <property type="entry name" value="LRR_dom_sf"/>
</dbReference>
<dbReference type="PRINTS" id="PR00364">
    <property type="entry name" value="DISEASERSIST"/>
</dbReference>
<keyword evidence="3" id="KW-0472">Membrane</keyword>
<feature type="transmembrane region" description="Helical" evidence="3">
    <location>
        <begin position="1191"/>
        <end position="1219"/>
    </location>
</feature>
<feature type="domain" description="TIR" evidence="4">
    <location>
        <begin position="12"/>
        <end position="149"/>
    </location>
</feature>
<dbReference type="Gene3D" id="3.80.10.10">
    <property type="entry name" value="Ribonuclease Inhibitor"/>
    <property type="match status" value="4"/>
</dbReference>
<comment type="caution">
    <text evidence="5">The sequence shown here is derived from an EMBL/GenBank/DDBJ whole genome shotgun (WGS) entry which is preliminary data.</text>
</comment>
<evidence type="ECO:0000256" key="2">
    <source>
        <dbReference type="ARBA" id="ARBA00022737"/>
    </source>
</evidence>
<dbReference type="Gene3D" id="3.40.50.10140">
    <property type="entry name" value="Toll/interleukin-1 receptor homology (TIR) domain"/>
    <property type="match status" value="1"/>
</dbReference>
<keyword evidence="3" id="KW-1133">Transmembrane helix</keyword>
<dbReference type="Pfam" id="PF01582">
    <property type="entry name" value="TIR"/>
    <property type="match status" value="1"/>
</dbReference>
<name>A0ABD3KNG5_EUCGL</name>
<accession>A0ABD3KNG5</accession>
<keyword evidence="6" id="KW-1185">Reference proteome</keyword>
<dbReference type="InterPro" id="IPR002182">
    <property type="entry name" value="NB-ARC"/>
</dbReference>
<dbReference type="Gene3D" id="3.40.50.300">
    <property type="entry name" value="P-loop containing nucleotide triphosphate hydrolases"/>
    <property type="match status" value="1"/>
</dbReference>
<dbReference type="InterPro" id="IPR035897">
    <property type="entry name" value="Toll_tir_struct_dom_sf"/>
</dbReference>
<dbReference type="InterPro" id="IPR044974">
    <property type="entry name" value="Disease_R_plants"/>
</dbReference>
<reference evidence="5 6" key="1">
    <citation type="submission" date="2024-11" db="EMBL/GenBank/DDBJ databases">
        <title>Chromosome-level genome assembly of Eucalyptus globulus Labill. provides insights into its genome evolution.</title>
        <authorList>
            <person name="Li X."/>
        </authorList>
    </citation>
    <scope>NUCLEOTIDE SEQUENCE [LARGE SCALE GENOMIC DNA]</scope>
    <source>
        <strain evidence="5">CL2024</strain>
        <tissue evidence="5">Fresh tender leaves</tissue>
    </source>
</reference>
<dbReference type="SUPFAM" id="SSF52058">
    <property type="entry name" value="L domain-like"/>
    <property type="match status" value="1"/>
</dbReference>
<dbReference type="InterPro" id="IPR001611">
    <property type="entry name" value="Leu-rich_rpt"/>
</dbReference>
<dbReference type="PANTHER" id="PTHR11017">
    <property type="entry name" value="LEUCINE-RICH REPEAT-CONTAINING PROTEIN"/>
    <property type="match status" value="1"/>
</dbReference>
<evidence type="ECO:0000313" key="6">
    <source>
        <dbReference type="Proteomes" id="UP001634007"/>
    </source>
</evidence>
<evidence type="ECO:0000313" key="5">
    <source>
        <dbReference type="EMBL" id="KAL3741391.1"/>
    </source>
</evidence>
<dbReference type="SUPFAM" id="SSF52200">
    <property type="entry name" value="Toll/Interleukin receptor TIR domain"/>
    <property type="match status" value="1"/>
</dbReference>
<evidence type="ECO:0000256" key="1">
    <source>
        <dbReference type="ARBA" id="ARBA00022614"/>
    </source>
</evidence>
<dbReference type="InterPro" id="IPR027417">
    <property type="entry name" value="P-loop_NTPase"/>
</dbReference>
<keyword evidence="3" id="KW-0812">Transmembrane</keyword>
<dbReference type="Pfam" id="PF00931">
    <property type="entry name" value="NB-ARC"/>
    <property type="match status" value="1"/>
</dbReference>
<dbReference type="PANTHER" id="PTHR11017:SF570">
    <property type="entry name" value="DISEASE RESISTANCE PROTEIN (TIR-NBS CLASS)-RELATED"/>
    <property type="match status" value="1"/>
</dbReference>
<dbReference type="EMBL" id="JBJKBG010000004">
    <property type="protein sequence ID" value="KAL3741391.1"/>
    <property type="molecule type" value="Genomic_DNA"/>
</dbReference>
<dbReference type="SMART" id="SM00255">
    <property type="entry name" value="TIR"/>
    <property type="match status" value="1"/>
</dbReference>
<sequence>MASSDEGMSLGSKYQVFLNFRGPDTRVGFTDVLFHSLTDTGICVFRDDEEVRAGERIDGSLQRAIDNSRIYIPVFSRTYASSQWCLRELVQIIANTSKLEGEKEILPIFFDVEPDDVKLKTPLYHDAILNLEHEKKLSTEQVDAGRKALMEVDAIKGWEVKKYKGYVDVIKLIVEEVMKKLKIKHRSVTENLVGIDDRVMAVNELLDVDSGGVRLIGIYGMGGIGKTTLAKVVFNQLSFHFGKFCCFLENIQLKSSSTNGLIELQKKLLSEIGHPERERSIDEIDYGTKRIEEALNKKKVLIVLDDVANNKQVKTLVGRNTLYPGSRILITTRNKDVFRISRPNYHILEYEMEVMSSDYALELFSRHAFNKDSPSDDFKELSREVVSATGRLLLAIEVIGSFLFERRQQIWNETLDKLSKAPHEDVFGKLKISYDALTFEQKQIFLDIACFFIGEHMMYAIYMWKDCDFFPDTGLDVLVSMSLVKIVENAFWMHDQLRDLGREIVRQENPVNPVERSRIWIDKEVLDAIRTKEMKKNVQALDLYLGDKPKVAIKSEEIGKFEHLRYLKLVSGTFSGNLANSLTNLSWIVWRNPPHMFFKPANLCLKNVVVLEYSNDACIGNSKLQSLIKMAGKLKVLSLTRCRNINKMPDFSGCPNLERLIIESCHNLRKIGGFIGKLESLIDLKIRHCHSLEDLPKEIENLLNLKHFSVEDCPRTRFPDFVWKLKSLRELHFDDRLDSWGLPSSELPSPDIRLNSWELPSSIILQNLEVLRISRLGLIGQLPSAIGSLPILRILCLTGTCISEVPETINLLSCLQTLELMRCDEIEELPTLPTSLNILKVSSNSLRVVPDLSNLTNLVMLYLSDNSGGRQGGKIYTSDLGWIGRLSKLNQLNLRLLNVLAPCELASLSQLKELDLSNMDFRPLTRLPPSLLNLGLHDINSTISLSSKLENLSQLILSRCGVQEIQLNGLLLQNLSELFLNGGESLKRFGLSNMRKLKSVSIDSCPKLVEIQFAGVFESLENIFFGWCESLGRLAYAGEVESANELTIEEGTLILLSRVLYKLRYFILLGCPKILQVQVLGASESWLSFDIGFCHYLRSVRGISHLKKLKRLYIGYCDELQVVEGLDELELLRELVIQDCPQLKRLINVSNTKLPDKCRVRIRHGQRYSGAHNNFRCCVFSYKNYKVGLNLLLSLFLLFSSPYLSMDGSAGLIFLLFAYSHLYIA</sequence>
<dbReference type="AlphaFoldDB" id="A0ABD3KNG5"/>
<proteinExistence type="predicted"/>
<dbReference type="InterPro" id="IPR058192">
    <property type="entry name" value="WHD_ROQ1-like"/>
</dbReference>
<keyword evidence="2" id="KW-0677">Repeat</keyword>
<gene>
    <name evidence="5" type="ORF">ACJRO7_016946</name>
</gene>
<dbReference type="Gene3D" id="1.10.8.430">
    <property type="entry name" value="Helical domain of apoptotic protease-activating factors"/>
    <property type="match status" value="1"/>
</dbReference>
<protein>
    <recommendedName>
        <fullName evidence="4">TIR domain-containing protein</fullName>
    </recommendedName>
</protein>
<dbReference type="PROSITE" id="PS51450">
    <property type="entry name" value="LRR"/>
    <property type="match status" value="1"/>
</dbReference>
<evidence type="ECO:0000259" key="4">
    <source>
        <dbReference type="PROSITE" id="PS50104"/>
    </source>
</evidence>
<keyword evidence="1" id="KW-0433">Leucine-rich repeat</keyword>
<dbReference type="InterPro" id="IPR042197">
    <property type="entry name" value="Apaf_helical"/>
</dbReference>
<dbReference type="InterPro" id="IPR000157">
    <property type="entry name" value="TIR_dom"/>
</dbReference>
<dbReference type="PROSITE" id="PS50104">
    <property type="entry name" value="TIR"/>
    <property type="match status" value="1"/>
</dbReference>
<dbReference type="Proteomes" id="UP001634007">
    <property type="component" value="Unassembled WGS sequence"/>
</dbReference>
<dbReference type="Pfam" id="PF23282">
    <property type="entry name" value="WHD_ROQ1"/>
    <property type="match status" value="1"/>
</dbReference>
<organism evidence="5 6">
    <name type="scientific">Eucalyptus globulus</name>
    <name type="common">Tasmanian blue gum</name>
    <dbReference type="NCBI Taxonomy" id="34317"/>
    <lineage>
        <taxon>Eukaryota</taxon>
        <taxon>Viridiplantae</taxon>
        <taxon>Streptophyta</taxon>
        <taxon>Embryophyta</taxon>
        <taxon>Tracheophyta</taxon>
        <taxon>Spermatophyta</taxon>
        <taxon>Magnoliopsida</taxon>
        <taxon>eudicotyledons</taxon>
        <taxon>Gunneridae</taxon>
        <taxon>Pentapetalae</taxon>
        <taxon>rosids</taxon>
        <taxon>malvids</taxon>
        <taxon>Myrtales</taxon>
        <taxon>Myrtaceae</taxon>
        <taxon>Myrtoideae</taxon>
        <taxon>Eucalypteae</taxon>
        <taxon>Eucalyptus</taxon>
    </lineage>
</organism>
<evidence type="ECO:0000256" key="3">
    <source>
        <dbReference type="SAM" id="Phobius"/>
    </source>
</evidence>
<dbReference type="SUPFAM" id="SSF52540">
    <property type="entry name" value="P-loop containing nucleoside triphosphate hydrolases"/>
    <property type="match status" value="1"/>
</dbReference>